<dbReference type="InterPro" id="IPR013783">
    <property type="entry name" value="Ig-like_fold"/>
</dbReference>
<protein>
    <recommendedName>
        <fullName evidence="1">Fibronectin type-III domain-containing protein</fullName>
    </recommendedName>
</protein>
<evidence type="ECO:0000259" key="1">
    <source>
        <dbReference type="PROSITE" id="PS50853"/>
    </source>
</evidence>
<dbReference type="Gene3D" id="2.60.40.10">
    <property type="entry name" value="Immunoglobulins"/>
    <property type="match status" value="1"/>
</dbReference>
<accession>A0AAW2HDT2</accession>
<dbReference type="CDD" id="cd00063">
    <property type="entry name" value="FN3"/>
    <property type="match status" value="1"/>
</dbReference>
<dbReference type="EMBL" id="JARGDH010000005">
    <property type="protein sequence ID" value="KAL0267731.1"/>
    <property type="molecule type" value="Genomic_DNA"/>
</dbReference>
<comment type="caution">
    <text evidence="2">The sequence shown here is derived from an EMBL/GenBank/DDBJ whole genome shotgun (WGS) entry which is preliminary data.</text>
</comment>
<name>A0AAW2HDT2_9NEOP</name>
<dbReference type="SUPFAM" id="SSF49265">
    <property type="entry name" value="Fibronectin type III"/>
    <property type="match status" value="1"/>
</dbReference>
<organism evidence="2">
    <name type="scientific">Menopon gallinae</name>
    <name type="common">poultry shaft louse</name>
    <dbReference type="NCBI Taxonomy" id="328185"/>
    <lineage>
        <taxon>Eukaryota</taxon>
        <taxon>Metazoa</taxon>
        <taxon>Ecdysozoa</taxon>
        <taxon>Arthropoda</taxon>
        <taxon>Hexapoda</taxon>
        <taxon>Insecta</taxon>
        <taxon>Pterygota</taxon>
        <taxon>Neoptera</taxon>
        <taxon>Paraneoptera</taxon>
        <taxon>Psocodea</taxon>
        <taxon>Troctomorpha</taxon>
        <taxon>Phthiraptera</taxon>
        <taxon>Amblycera</taxon>
        <taxon>Menoponidae</taxon>
        <taxon>Menopon</taxon>
    </lineage>
</organism>
<feature type="domain" description="Fibronectin type-III" evidence="1">
    <location>
        <begin position="30"/>
        <end position="67"/>
    </location>
</feature>
<proteinExistence type="predicted"/>
<dbReference type="AlphaFoldDB" id="A0AAW2HDT2"/>
<gene>
    <name evidence="2" type="ORF">PYX00_009913</name>
</gene>
<evidence type="ECO:0000313" key="2">
    <source>
        <dbReference type="EMBL" id="KAL0267731.1"/>
    </source>
</evidence>
<sequence>MTMHLIIEKSGHAMACSPAAEIGNYHVPGPPGRPLIMGFTSRSANLSWAPPQNTHNSPVKFYSIHVR</sequence>
<dbReference type="InterPro" id="IPR036116">
    <property type="entry name" value="FN3_sf"/>
</dbReference>
<dbReference type="PROSITE" id="PS50853">
    <property type="entry name" value="FN3"/>
    <property type="match status" value="1"/>
</dbReference>
<dbReference type="InterPro" id="IPR003961">
    <property type="entry name" value="FN3_dom"/>
</dbReference>
<reference evidence="2" key="1">
    <citation type="journal article" date="2024" name="Gigascience">
        <title>Chromosome-level genome of the poultry shaft louse Menopon gallinae provides insight into the host-switching and adaptive evolution of parasitic lice.</title>
        <authorList>
            <person name="Xu Y."/>
            <person name="Ma L."/>
            <person name="Liu S."/>
            <person name="Liang Y."/>
            <person name="Liu Q."/>
            <person name="He Z."/>
            <person name="Tian L."/>
            <person name="Duan Y."/>
            <person name="Cai W."/>
            <person name="Li H."/>
            <person name="Song F."/>
        </authorList>
    </citation>
    <scope>NUCLEOTIDE SEQUENCE</scope>
    <source>
        <strain evidence="2">Cailab_2023a</strain>
    </source>
</reference>